<comment type="subcellular location">
    <subcellularLocation>
        <location evidence="1">Mitochondrion</location>
    </subcellularLocation>
</comment>
<dbReference type="GO" id="GO:0033617">
    <property type="term" value="P:mitochondrial respiratory chain complex IV assembly"/>
    <property type="evidence" value="ECO:0007669"/>
    <property type="project" value="TreeGrafter"/>
</dbReference>
<protein>
    <submittedName>
        <fullName evidence="6">Uncharacterized protein</fullName>
    </submittedName>
</protein>
<dbReference type="Pfam" id="PF15786">
    <property type="entry name" value="PET117"/>
    <property type="match status" value="1"/>
</dbReference>
<evidence type="ECO:0000256" key="2">
    <source>
        <dbReference type="ARBA" id="ARBA00008197"/>
    </source>
</evidence>
<feature type="coiled-coil region" evidence="5">
    <location>
        <begin position="40"/>
        <end position="67"/>
    </location>
</feature>
<dbReference type="AlphaFoldDB" id="G7E6F9"/>
<keyword evidence="7" id="KW-1185">Reference proteome</keyword>
<dbReference type="RefSeq" id="XP_014568982.1">
    <property type="nucleotide sequence ID" value="XM_014713496.1"/>
</dbReference>
<dbReference type="EMBL" id="BABT02000152">
    <property type="protein sequence ID" value="GAA98419.1"/>
    <property type="molecule type" value="Genomic_DNA"/>
</dbReference>
<name>G7E6F9_MIXOS</name>
<dbReference type="InParanoid" id="G7E6F9"/>
<comment type="similarity">
    <text evidence="2">Belongs to the PET117 family.</text>
</comment>
<evidence type="ECO:0000313" key="7">
    <source>
        <dbReference type="Proteomes" id="UP000009131"/>
    </source>
</evidence>
<keyword evidence="4" id="KW-0496">Mitochondrion</keyword>
<evidence type="ECO:0000256" key="4">
    <source>
        <dbReference type="ARBA" id="ARBA00023128"/>
    </source>
</evidence>
<dbReference type="PANTHER" id="PTHR28163">
    <property type="entry name" value="PROTEIN PET117 HOMOLOG, MITOCHONDRIAL"/>
    <property type="match status" value="1"/>
</dbReference>
<evidence type="ECO:0000313" key="6">
    <source>
        <dbReference type="EMBL" id="GAA98419.1"/>
    </source>
</evidence>
<dbReference type="STRING" id="764103.G7E6F9"/>
<dbReference type="PANTHER" id="PTHR28163:SF1">
    <property type="entry name" value="PROTEIN PET117 HOMOLOG, MITOCHONDRIAL"/>
    <property type="match status" value="1"/>
</dbReference>
<keyword evidence="5" id="KW-0175">Coiled coil</keyword>
<evidence type="ECO:0000256" key="3">
    <source>
        <dbReference type="ARBA" id="ARBA00022946"/>
    </source>
</evidence>
<dbReference type="GO" id="GO:0005739">
    <property type="term" value="C:mitochondrion"/>
    <property type="evidence" value="ECO:0007669"/>
    <property type="project" value="UniProtKB-SubCell"/>
</dbReference>
<dbReference type="OrthoDB" id="76305at2759"/>
<evidence type="ECO:0000256" key="1">
    <source>
        <dbReference type="ARBA" id="ARBA00004173"/>
    </source>
</evidence>
<reference evidence="6 7" key="2">
    <citation type="journal article" date="2012" name="Open Biol.">
        <title>Characteristics of nucleosomes and linker DNA regions on the genome of the basidiomycete Mixia osmundae revealed by mono- and dinucleosome mapping.</title>
        <authorList>
            <person name="Nishida H."/>
            <person name="Kondo S."/>
            <person name="Matsumoto T."/>
            <person name="Suzuki Y."/>
            <person name="Yoshikawa H."/>
            <person name="Taylor T.D."/>
            <person name="Sugiyama J."/>
        </authorList>
    </citation>
    <scope>NUCLEOTIDE SEQUENCE [LARGE SCALE GENOMIC DNA]</scope>
    <source>
        <strain evidence="7">CBS 9802 / IAM 14324 / JCM 22182 / KY 12970</strain>
    </source>
</reference>
<reference evidence="6 7" key="1">
    <citation type="journal article" date="2011" name="J. Gen. Appl. Microbiol.">
        <title>Draft genome sequencing of the enigmatic basidiomycete Mixia osmundae.</title>
        <authorList>
            <person name="Nishida H."/>
            <person name="Nagatsuka Y."/>
            <person name="Sugiyama J."/>
        </authorList>
    </citation>
    <scope>NUCLEOTIDE SEQUENCE [LARGE SCALE GENOMIC DNA]</scope>
    <source>
        <strain evidence="7">CBS 9802 / IAM 14324 / JCM 22182 / KY 12970</strain>
    </source>
</reference>
<accession>G7E6F9</accession>
<comment type="caution">
    <text evidence="6">The sequence shown here is derived from an EMBL/GenBank/DDBJ whole genome shotgun (WGS) entry which is preliminary data.</text>
</comment>
<dbReference type="eggNOG" id="ENOG502SDQ7">
    <property type="taxonomic scope" value="Eukaryota"/>
</dbReference>
<sequence length="133" mass="14870">MSLAAKATFGSAVVLTTFTVWGVHYIQTRERATMYQGVVKDDARVAAKKLQREAEFAEQIKRQAYLEQVQPISELIEHHAILVMPPVIDDGKSHATVCIDYKQPAAPQTALLCQDRLASGVTLYSISSIRRRR</sequence>
<gene>
    <name evidence="6" type="primary">Mo05105</name>
    <name evidence="6" type="ORF">E5Q_05105</name>
</gene>
<proteinExistence type="inferred from homology"/>
<dbReference type="Proteomes" id="UP000009131">
    <property type="component" value="Unassembled WGS sequence"/>
</dbReference>
<evidence type="ECO:0000256" key="5">
    <source>
        <dbReference type="SAM" id="Coils"/>
    </source>
</evidence>
<organism evidence="6 7">
    <name type="scientific">Mixia osmundae (strain CBS 9802 / IAM 14324 / JCM 22182 / KY 12970)</name>
    <dbReference type="NCBI Taxonomy" id="764103"/>
    <lineage>
        <taxon>Eukaryota</taxon>
        <taxon>Fungi</taxon>
        <taxon>Dikarya</taxon>
        <taxon>Basidiomycota</taxon>
        <taxon>Pucciniomycotina</taxon>
        <taxon>Mixiomycetes</taxon>
        <taxon>Mixiales</taxon>
        <taxon>Mixiaceae</taxon>
        <taxon>Mixia</taxon>
    </lineage>
</organism>
<dbReference type="InterPro" id="IPR031568">
    <property type="entry name" value="Pet117"/>
</dbReference>
<keyword evidence="3" id="KW-0809">Transit peptide</keyword>
<dbReference type="HOGENOM" id="CLU_1907206_0_0_1"/>